<organism evidence="1 2">
    <name type="scientific">Smallanthus sonchifolius</name>
    <dbReference type="NCBI Taxonomy" id="185202"/>
    <lineage>
        <taxon>Eukaryota</taxon>
        <taxon>Viridiplantae</taxon>
        <taxon>Streptophyta</taxon>
        <taxon>Embryophyta</taxon>
        <taxon>Tracheophyta</taxon>
        <taxon>Spermatophyta</taxon>
        <taxon>Magnoliopsida</taxon>
        <taxon>eudicotyledons</taxon>
        <taxon>Gunneridae</taxon>
        <taxon>Pentapetalae</taxon>
        <taxon>asterids</taxon>
        <taxon>campanulids</taxon>
        <taxon>Asterales</taxon>
        <taxon>Asteraceae</taxon>
        <taxon>Asteroideae</taxon>
        <taxon>Heliantheae alliance</taxon>
        <taxon>Millerieae</taxon>
        <taxon>Smallanthus</taxon>
    </lineage>
</organism>
<reference evidence="2" key="1">
    <citation type="journal article" date="2022" name="Mol. Ecol. Resour.">
        <title>The genomes of chicory, endive, great burdock and yacon provide insights into Asteraceae palaeo-polyploidization history and plant inulin production.</title>
        <authorList>
            <person name="Fan W."/>
            <person name="Wang S."/>
            <person name="Wang H."/>
            <person name="Wang A."/>
            <person name="Jiang F."/>
            <person name="Liu H."/>
            <person name="Zhao H."/>
            <person name="Xu D."/>
            <person name="Zhang Y."/>
        </authorList>
    </citation>
    <scope>NUCLEOTIDE SEQUENCE [LARGE SCALE GENOMIC DNA]</scope>
    <source>
        <strain evidence="2">cv. Yunnan</strain>
    </source>
</reference>
<gene>
    <name evidence="1" type="ORF">L1987_77976</name>
</gene>
<evidence type="ECO:0000313" key="1">
    <source>
        <dbReference type="EMBL" id="KAI3694989.1"/>
    </source>
</evidence>
<dbReference type="Proteomes" id="UP001056120">
    <property type="component" value="Linkage Group LG26"/>
</dbReference>
<accession>A0ACB8ZCF8</accession>
<evidence type="ECO:0000313" key="2">
    <source>
        <dbReference type="Proteomes" id="UP001056120"/>
    </source>
</evidence>
<proteinExistence type="predicted"/>
<name>A0ACB8ZCF8_9ASTR</name>
<sequence>MGKRGEVGTNTFLKDLIGSGRDRFTWMPWVYDNGWQFMWMKIHHRPIIVDHHGLVVCQFRRFIWMHENKFITAEINRWIHWILIGDSCWPSGSRAHVNWLLRDPGTGGPLDLWWSATGCTKHHSWLNLGLKVSISKSAGLVRPMMLIRVGLDVHDNRGGWARFKIAGMVQRAQEVTGYSVVRLGCNEATSEFWKLMELDLAHVKVRVVKIWLHQLFILAWNYHVEMSDYFSFSYGKGHNVSLYMLIFIGLYVSSNRDRPCVLQFHHFLFKWGVDNTVRVGYFWGFRACSEAWCSFDRGNAPSGV</sequence>
<dbReference type="EMBL" id="CM042043">
    <property type="protein sequence ID" value="KAI3694989.1"/>
    <property type="molecule type" value="Genomic_DNA"/>
</dbReference>
<comment type="caution">
    <text evidence="1">The sequence shown here is derived from an EMBL/GenBank/DDBJ whole genome shotgun (WGS) entry which is preliminary data.</text>
</comment>
<reference evidence="1 2" key="2">
    <citation type="journal article" date="2022" name="Mol. Ecol. Resour.">
        <title>The genomes of chicory, endive, great burdock and yacon provide insights into Asteraceae paleo-polyploidization history and plant inulin production.</title>
        <authorList>
            <person name="Fan W."/>
            <person name="Wang S."/>
            <person name="Wang H."/>
            <person name="Wang A."/>
            <person name="Jiang F."/>
            <person name="Liu H."/>
            <person name="Zhao H."/>
            <person name="Xu D."/>
            <person name="Zhang Y."/>
        </authorList>
    </citation>
    <scope>NUCLEOTIDE SEQUENCE [LARGE SCALE GENOMIC DNA]</scope>
    <source>
        <strain evidence="2">cv. Yunnan</strain>
        <tissue evidence="1">Leaves</tissue>
    </source>
</reference>
<keyword evidence="2" id="KW-1185">Reference proteome</keyword>
<protein>
    <submittedName>
        <fullName evidence="1">Uncharacterized protein</fullName>
    </submittedName>
</protein>